<feature type="domain" description="Rubisco LSMT substrate-binding" evidence="2">
    <location>
        <begin position="131"/>
        <end position="274"/>
    </location>
</feature>
<dbReference type="PANTHER" id="PTHR13271:SF34">
    <property type="entry name" value="N-LYSINE METHYLTRANSFERASE SETD6"/>
    <property type="match status" value="1"/>
</dbReference>
<sequence length="306" mass="34530">MVPLADLFNHKTGAEDVHFTSTSSHSESDDDSDNSDTVDLDADSIGNKEPSSELDCSSVTGDDPSVLEMIMVKDVKAGVEVFNTYGLLGNAALLHRYGFTEPDNSFGIVNIDLELVQEWSSSLFSSRFSRARLSLWRRLEYRGCDSQSAEYFEISSNGEPQMELLILLYIILLPEDTYRKLDLAVSAKNSHKGSIDTILSEKWNITWDKISEMRADLLLTESVCNALLWLADKRESLYGSSSIKDDIEALEKCCTKERKLYHSLILRASERRILEKLRTYAAVGARSHSSLKSIQREPKRKRSKRS</sequence>
<dbReference type="GO" id="GO:0005634">
    <property type="term" value="C:nucleus"/>
    <property type="evidence" value="ECO:0007669"/>
    <property type="project" value="TreeGrafter"/>
</dbReference>
<dbReference type="AlphaFoldDB" id="A0A6M2EK41"/>
<dbReference type="PANTHER" id="PTHR13271">
    <property type="entry name" value="UNCHARACTERIZED PUTATIVE METHYLTRANSFERASE"/>
    <property type="match status" value="1"/>
</dbReference>
<dbReference type="InterPro" id="IPR046341">
    <property type="entry name" value="SET_dom_sf"/>
</dbReference>
<name>A0A6M2EK41_9ROSI</name>
<dbReference type="GO" id="GO:0016279">
    <property type="term" value="F:protein-lysine N-methyltransferase activity"/>
    <property type="evidence" value="ECO:0007669"/>
    <property type="project" value="TreeGrafter"/>
</dbReference>
<proteinExistence type="predicted"/>
<dbReference type="EMBL" id="GILB01005161">
    <property type="protein sequence ID" value="NUU85494.1"/>
    <property type="molecule type" value="Transcribed_RNA"/>
</dbReference>
<evidence type="ECO:0000259" key="2">
    <source>
        <dbReference type="Pfam" id="PF09273"/>
    </source>
</evidence>
<accession>A0A6M2EK41</accession>
<dbReference type="SUPFAM" id="SSF82199">
    <property type="entry name" value="SET domain"/>
    <property type="match status" value="1"/>
</dbReference>
<dbReference type="Gene3D" id="3.90.1410.10">
    <property type="entry name" value="set domain protein methyltransferase, domain 1"/>
    <property type="match status" value="1"/>
</dbReference>
<dbReference type="InterPro" id="IPR050600">
    <property type="entry name" value="SETD3_SETD6_MTase"/>
</dbReference>
<evidence type="ECO:0000256" key="1">
    <source>
        <dbReference type="SAM" id="MobiDB-lite"/>
    </source>
</evidence>
<evidence type="ECO:0000313" key="3">
    <source>
        <dbReference type="EMBL" id="NUU85494.1"/>
    </source>
</evidence>
<feature type="region of interest" description="Disordered" evidence="1">
    <location>
        <begin position="18"/>
        <end position="60"/>
    </location>
</feature>
<feature type="compositionally biased region" description="Acidic residues" evidence="1">
    <location>
        <begin position="28"/>
        <end position="42"/>
    </location>
</feature>
<organism evidence="3">
    <name type="scientific">Populus davidiana</name>
    <dbReference type="NCBI Taxonomy" id="266767"/>
    <lineage>
        <taxon>Eukaryota</taxon>
        <taxon>Viridiplantae</taxon>
        <taxon>Streptophyta</taxon>
        <taxon>Embryophyta</taxon>
        <taxon>Tracheophyta</taxon>
        <taxon>Spermatophyta</taxon>
        <taxon>Magnoliopsida</taxon>
        <taxon>eudicotyledons</taxon>
        <taxon>Gunneridae</taxon>
        <taxon>Pentapetalae</taxon>
        <taxon>rosids</taxon>
        <taxon>fabids</taxon>
        <taxon>Malpighiales</taxon>
        <taxon>Salicaceae</taxon>
        <taxon>Saliceae</taxon>
        <taxon>Populus</taxon>
    </lineage>
</organism>
<protein>
    <recommendedName>
        <fullName evidence="2">Rubisco LSMT substrate-binding domain-containing protein</fullName>
    </recommendedName>
</protein>
<dbReference type="InterPro" id="IPR015353">
    <property type="entry name" value="Rubisco_LSMT_subst-bd"/>
</dbReference>
<reference evidence="3" key="1">
    <citation type="submission" date="2020-03" db="EMBL/GenBank/DDBJ databases">
        <authorList>
            <person name="Zhang R."/>
        </authorList>
    </citation>
    <scope>NUCLEOTIDE SEQUENCE</scope>
</reference>
<dbReference type="Pfam" id="PF09273">
    <property type="entry name" value="Rubis-subs-bind"/>
    <property type="match status" value="1"/>
</dbReference>